<comment type="similarity">
    <text evidence="1">Belongs to the eukaryotic ribosomal protein eL34 family.</text>
</comment>
<dbReference type="PRINTS" id="PR01250">
    <property type="entry name" value="RIBOSOMALL34"/>
</dbReference>
<dbReference type="SUPFAM" id="SSF56672">
    <property type="entry name" value="DNA/RNA polymerases"/>
    <property type="match status" value="1"/>
</dbReference>
<evidence type="ECO:0000256" key="7">
    <source>
        <dbReference type="ARBA" id="ARBA00022980"/>
    </source>
</evidence>
<dbReference type="GO" id="GO:0003964">
    <property type="term" value="F:RNA-directed DNA polymerase activity"/>
    <property type="evidence" value="ECO:0007669"/>
    <property type="project" value="UniProtKB-KW"/>
</dbReference>
<keyword evidence="3" id="KW-0808">Transferase</keyword>
<evidence type="ECO:0000256" key="9">
    <source>
        <dbReference type="ARBA" id="ARBA00023274"/>
    </source>
</evidence>
<dbReference type="EMBL" id="BMAO01005755">
    <property type="protein sequence ID" value="GFR03702.1"/>
    <property type="molecule type" value="Genomic_DNA"/>
</dbReference>
<dbReference type="InterPro" id="IPR018065">
    <property type="entry name" value="Ribosomal_eL34_CS"/>
</dbReference>
<dbReference type="PANTHER" id="PTHR37984">
    <property type="entry name" value="PROTEIN CBG26694"/>
    <property type="match status" value="1"/>
</dbReference>
<dbReference type="PROSITE" id="PS01145">
    <property type="entry name" value="RIBOSOMAL_L34E"/>
    <property type="match status" value="1"/>
</dbReference>
<evidence type="ECO:0000256" key="1">
    <source>
        <dbReference type="ARBA" id="ARBA00009875"/>
    </source>
</evidence>
<dbReference type="Proteomes" id="UP000887116">
    <property type="component" value="Unassembled WGS sequence"/>
</dbReference>
<evidence type="ECO:0000259" key="12">
    <source>
        <dbReference type="Pfam" id="PF17919"/>
    </source>
</evidence>
<dbReference type="FunFam" id="3.10.20.370:FF:000001">
    <property type="entry name" value="Retrovirus-related Pol polyprotein from transposon 17.6-like protein"/>
    <property type="match status" value="1"/>
</dbReference>
<dbReference type="GO" id="GO:0006412">
    <property type="term" value="P:translation"/>
    <property type="evidence" value="ECO:0007669"/>
    <property type="project" value="InterPro"/>
</dbReference>
<evidence type="ECO:0000256" key="2">
    <source>
        <dbReference type="ARBA" id="ARBA00012493"/>
    </source>
</evidence>
<dbReference type="InterPro" id="IPR043502">
    <property type="entry name" value="DNA/RNA_pol_sf"/>
</dbReference>
<keyword evidence="8" id="KW-0511">Multifunctional enzyme</keyword>
<keyword evidence="9" id="KW-0687">Ribonucleoprotein</keyword>
<dbReference type="EC" id="2.7.7.49" evidence="2"/>
<dbReference type="Gene3D" id="6.20.370.70">
    <property type="match status" value="1"/>
</dbReference>
<dbReference type="Gene3D" id="3.10.20.370">
    <property type="match status" value="1"/>
</dbReference>
<organism evidence="13 14">
    <name type="scientific">Trichonephila clavata</name>
    <name type="common">Joro spider</name>
    <name type="synonym">Nephila clavata</name>
    <dbReference type="NCBI Taxonomy" id="2740835"/>
    <lineage>
        <taxon>Eukaryota</taxon>
        <taxon>Metazoa</taxon>
        <taxon>Ecdysozoa</taxon>
        <taxon>Arthropoda</taxon>
        <taxon>Chelicerata</taxon>
        <taxon>Arachnida</taxon>
        <taxon>Araneae</taxon>
        <taxon>Araneomorphae</taxon>
        <taxon>Entelegynae</taxon>
        <taxon>Araneoidea</taxon>
        <taxon>Nephilidae</taxon>
        <taxon>Trichonephila</taxon>
    </lineage>
</organism>
<evidence type="ECO:0000256" key="4">
    <source>
        <dbReference type="ARBA" id="ARBA00022722"/>
    </source>
</evidence>
<keyword evidence="3" id="KW-0548">Nucleotidyltransferase</keyword>
<comment type="caution">
    <text evidence="13">The sequence shown here is derived from an EMBL/GenBank/DDBJ whole genome shotgun (WGS) entry which is preliminary data.</text>
</comment>
<keyword evidence="5" id="KW-0255">Endonuclease</keyword>
<dbReference type="GO" id="GO:0005840">
    <property type="term" value="C:ribosome"/>
    <property type="evidence" value="ECO:0007669"/>
    <property type="project" value="UniProtKB-KW"/>
</dbReference>
<dbReference type="Gene3D" id="6.20.340.10">
    <property type="match status" value="1"/>
</dbReference>
<dbReference type="AlphaFoldDB" id="A0A8X6LCQ0"/>
<dbReference type="InterPro" id="IPR041577">
    <property type="entry name" value="RT_RNaseH_2"/>
</dbReference>
<dbReference type="Gene3D" id="3.30.70.270">
    <property type="match status" value="1"/>
</dbReference>
<name>A0A8X6LCQ0_TRICU</name>
<evidence type="ECO:0000256" key="11">
    <source>
        <dbReference type="ARBA" id="ARBA00035333"/>
    </source>
</evidence>
<dbReference type="GO" id="GO:0003735">
    <property type="term" value="F:structural constituent of ribosome"/>
    <property type="evidence" value="ECO:0007669"/>
    <property type="project" value="InterPro"/>
</dbReference>
<dbReference type="InterPro" id="IPR008195">
    <property type="entry name" value="Ribosomal_eL34"/>
</dbReference>
<evidence type="ECO:0000256" key="6">
    <source>
        <dbReference type="ARBA" id="ARBA00022918"/>
    </source>
</evidence>
<accession>A0A8X6LCQ0</accession>
<feature type="domain" description="Reverse transcriptase/retrotransposon-derived protein RNase H-like" evidence="12">
    <location>
        <begin position="195"/>
        <end position="279"/>
    </location>
</feature>
<dbReference type="InterPro" id="IPR038562">
    <property type="entry name" value="Ribosomal_eL34_C_sf"/>
</dbReference>
<keyword evidence="7 13" id="KW-0689">Ribosomal protein</keyword>
<dbReference type="InterPro" id="IPR050951">
    <property type="entry name" value="Retrovirus_Pol_polyprotein"/>
</dbReference>
<protein>
    <recommendedName>
        <fullName evidence="10">Large ribosomal subunit protein eL34</fullName>
        <ecNumber evidence="2">2.7.7.49</ecNumber>
    </recommendedName>
    <alternativeName>
        <fullName evidence="11">60S ribosomal protein L34</fullName>
    </alternativeName>
</protein>
<sequence length="279" mass="31988">MYGPEKYCKLSCARFGRKKMVQRLTYRRRLCYNTQSNRVKISKTPGGRLVYLYPGKPGKVPRCGDCHLKLRGITHARPRVLTALSKRHKTVTRTYGGSRCGKCVRMRIVRAFLIEEQKIVAKREVTYLGHIISAEGVQTDPDKISAVKNWKSPTDVPQFRCFLCLCTYYRKFVKNFSTIARPLHKLTEAKQKFIWTNECNNAFNKLKDALTSAPILAYPEAGKQFILDTDASHESIGAVLSQEIDGQERVIAYFRKCLSRPERNYCVTRKELLAIVKAV</sequence>
<dbReference type="PANTHER" id="PTHR37984:SF5">
    <property type="entry name" value="PROTEIN NYNRIN-LIKE"/>
    <property type="match status" value="1"/>
</dbReference>
<dbReference type="FunFam" id="3.30.70.270:FF:000020">
    <property type="entry name" value="Transposon Tf2-6 polyprotein-like Protein"/>
    <property type="match status" value="1"/>
</dbReference>
<evidence type="ECO:0000313" key="14">
    <source>
        <dbReference type="Proteomes" id="UP000887116"/>
    </source>
</evidence>
<evidence type="ECO:0000256" key="10">
    <source>
        <dbReference type="ARBA" id="ARBA00035227"/>
    </source>
</evidence>
<dbReference type="GO" id="GO:0004519">
    <property type="term" value="F:endonuclease activity"/>
    <property type="evidence" value="ECO:0007669"/>
    <property type="project" value="UniProtKB-KW"/>
</dbReference>
<dbReference type="Pfam" id="PF17919">
    <property type="entry name" value="RT_RNaseH_2"/>
    <property type="match status" value="1"/>
</dbReference>
<proteinExistence type="inferred from homology"/>
<dbReference type="InterPro" id="IPR043128">
    <property type="entry name" value="Rev_trsase/Diguanyl_cyclase"/>
</dbReference>
<gene>
    <name evidence="13" type="primary">rpl34</name>
    <name evidence="13" type="ORF">TNCT_397221</name>
</gene>
<reference evidence="13" key="1">
    <citation type="submission" date="2020-07" db="EMBL/GenBank/DDBJ databases">
        <title>Multicomponent nature underlies the extraordinary mechanical properties of spider dragline silk.</title>
        <authorList>
            <person name="Kono N."/>
            <person name="Nakamura H."/>
            <person name="Mori M."/>
            <person name="Yoshida Y."/>
            <person name="Ohtoshi R."/>
            <person name="Malay A.D."/>
            <person name="Moran D.A.P."/>
            <person name="Tomita M."/>
            <person name="Numata K."/>
            <person name="Arakawa K."/>
        </authorList>
    </citation>
    <scope>NUCLEOTIDE SEQUENCE</scope>
</reference>
<dbReference type="OrthoDB" id="277449at2759"/>
<keyword evidence="4" id="KW-0540">Nuclease</keyword>
<keyword evidence="5" id="KW-0378">Hydrolase</keyword>
<dbReference type="Pfam" id="PF01199">
    <property type="entry name" value="Ribosomal_L34e"/>
    <property type="match status" value="1"/>
</dbReference>
<evidence type="ECO:0000256" key="8">
    <source>
        <dbReference type="ARBA" id="ARBA00023268"/>
    </source>
</evidence>
<evidence type="ECO:0000256" key="3">
    <source>
        <dbReference type="ARBA" id="ARBA00022695"/>
    </source>
</evidence>
<keyword evidence="14" id="KW-1185">Reference proteome</keyword>
<evidence type="ECO:0000256" key="5">
    <source>
        <dbReference type="ARBA" id="ARBA00022759"/>
    </source>
</evidence>
<keyword evidence="6" id="KW-0695">RNA-directed DNA polymerase</keyword>
<evidence type="ECO:0000313" key="13">
    <source>
        <dbReference type="EMBL" id="GFR03702.1"/>
    </source>
</evidence>
<dbReference type="GO" id="GO:1990904">
    <property type="term" value="C:ribonucleoprotein complex"/>
    <property type="evidence" value="ECO:0007669"/>
    <property type="project" value="UniProtKB-KW"/>
</dbReference>